<evidence type="ECO:0000313" key="2">
    <source>
        <dbReference type="EMBL" id="RLV73755.1"/>
    </source>
</evidence>
<protein>
    <submittedName>
        <fullName evidence="2">Uncharacterized protein</fullName>
    </submittedName>
</protein>
<dbReference type="EMBL" id="QYCY01000002">
    <property type="protein sequence ID" value="RLV73755.1"/>
    <property type="molecule type" value="Genomic_DNA"/>
</dbReference>
<feature type="compositionally biased region" description="Low complexity" evidence="1">
    <location>
        <begin position="134"/>
        <end position="144"/>
    </location>
</feature>
<accession>A0A3L8R260</accession>
<feature type="region of interest" description="Disordered" evidence="1">
    <location>
        <begin position="167"/>
        <end position="260"/>
    </location>
</feature>
<evidence type="ECO:0000256" key="1">
    <source>
        <dbReference type="SAM" id="MobiDB-lite"/>
    </source>
</evidence>
<proteinExistence type="predicted"/>
<reference evidence="2 3" key="1">
    <citation type="journal article" date="2018" name="J. Biol. Chem.">
        <title>Discovery of the actinoplanic acid pathway in Streptomyces rapamycinicus reveals a genetically conserved synergism with rapamycin.</title>
        <authorList>
            <person name="Mrak P."/>
            <person name="Krastel P."/>
            <person name="Pivk Lukancic P."/>
            <person name="Tao J."/>
            <person name="Pistorius D."/>
            <person name="Moore C.M."/>
        </authorList>
    </citation>
    <scope>NUCLEOTIDE SEQUENCE [LARGE SCALE GENOMIC DNA]</scope>
    <source>
        <strain evidence="2 3">NRRL 5491</strain>
    </source>
</reference>
<name>A0A3L8R260_STRRN</name>
<dbReference type="AlphaFoldDB" id="A0A3L8R260"/>
<organism evidence="2 3">
    <name type="scientific">Streptomyces rapamycinicus (strain ATCC 29253 / DSM 41530 / NRRL 5491 / AYB-994)</name>
    <name type="common">Streptomyces hygroscopicus (strain ATCC 29253)</name>
    <dbReference type="NCBI Taxonomy" id="1343740"/>
    <lineage>
        <taxon>Bacteria</taxon>
        <taxon>Bacillati</taxon>
        <taxon>Actinomycetota</taxon>
        <taxon>Actinomycetes</taxon>
        <taxon>Kitasatosporales</taxon>
        <taxon>Streptomycetaceae</taxon>
        <taxon>Streptomyces</taxon>
        <taxon>Streptomyces violaceusniger group</taxon>
    </lineage>
</organism>
<sequence length="260" mass="27234">MKPPDILIRASGETGWTGSARLPLSRRASRTRALIRAAWRVDIPRTSKAKPKPKITAIAPAPRAPTQNASGGPERAASGSRANIPASYLNCTSYDWGLTVNPCRTAVPPATAAADQTPGGEAASRCPAMISASCTDGSCSSTTSPGQGTEPTRNLRPLLEALDLLEGAVRAPADGPRTQIDNVRTRLRKAERHTSSTSRSPARPSAASPTGSPHPRSSCPSTRTTRTSSPPSTRRASRSRRAGTVAQHRGRAVPGRVILG</sequence>
<gene>
    <name evidence="2" type="ORF">D3C57_131055</name>
</gene>
<comment type="caution">
    <text evidence="2">The sequence shown here is derived from an EMBL/GenBank/DDBJ whole genome shotgun (WGS) entry which is preliminary data.</text>
</comment>
<feature type="compositionally biased region" description="Low complexity" evidence="1">
    <location>
        <begin position="195"/>
        <end position="234"/>
    </location>
</feature>
<feature type="region of interest" description="Disordered" evidence="1">
    <location>
        <begin position="134"/>
        <end position="153"/>
    </location>
</feature>
<dbReference type="Proteomes" id="UP000281594">
    <property type="component" value="Unassembled WGS sequence"/>
</dbReference>
<feature type="compositionally biased region" description="Low complexity" evidence="1">
    <location>
        <begin position="54"/>
        <end position="66"/>
    </location>
</feature>
<evidence type="ECO:0000313" key="3">
    <source>
        <dbReference type="Proteomes" id="UP000281594"/>
    </source>
</evidence>
<feature type="region of interest" description="Disordered" evidence="1">
    <location>
        <begin position="46"/>
        <end position="80"/>
    </location>
</feature>